<evidence type="ECO:0000313" key="3">
    <source>
        <dbReference type="Proteomes" id="UP000008311"/>
    </source>
</evidence>
<dbReference type="eggNOG" id="KOG4658">
    <property type="taxonomic scope" value="Eukaryota"/>
</dbReference>
<dbReference type="InterPro" id="IPR027417">
    <property type="entry name" value="P-loop_NTPase"/>
</dbReference>
<dbReference type="InterPro" id="IPR002182">
    <property type="entry name" value="NB-ARC"/>
</dbReference>
<protein>
    <recommendedName>
        <fullName evidence="1">NB-ARC domain-containing protein</fullName>
    </recommendedName>
</protein>
<dbReference type="SUPFAM" id="SSF52540">
    <property type="entry name" value="P-loop containing nucleoside triphosphate hydrolases"/>
    <property type="match status" value="1"/>
</dbReference>
<evidence type="ECO:0000259" key="1">
    <source>
        <dbReference type="Pfam" id="PF00931"/>
    </source>
</evidence>
<dbReference type="GO" id="GO:0043531">
    <property type="term" value="F:ADP binding"/>
    <property type="evidence" value="ECO:0007669"/>
    <property type="project" value="InterPro"/>
</dbReference>
<organism evidence="2 3">
    <name type="scientific">Ricinus communis</name>
    <name type="common">Castor bean</name>
    <dbReference type="NCBI Taxonomy" id="3988"/>
    <lineage>
        <taxon>Eukaryota</taxon>
        <taxon>Viridiplantae</taxon>
        <taxon>Streptophyta</taxon>
        <taxon>Embryophyta</taxon>
        <taxon>Tracheophyta</taxon>
        <taxon>Spermatophyta</taxon>
        <taxon>Magnoliopsida</taxon>
        <taxon>eudicotyledons</taxon>
        <taxon>Gunneridae</taxon>
        <taxon>Pentapetalae</taxon>
        <taxon>rosids</taxon>
        <taxon>fabids</taxon>
        <taxon>Malpighiales</taxon>
        <taxon>Euphorbiaceae</taxon>
        <taxon>Acalyphoideae</taxon>
        <taxon>Acalypheae</taxon>
        <taxon>Ricinus</taxon>
    </lineage>
</organism>
<feature type="domain" description="NB-ARC" evidence="1">
    <location>
        <begin position="3"/>
        <end position="53"/>
    </location>
</feature>
<sequence>MDMLDDDEVQRVGVWGMGGIGKITLVKTLNNKLRTAPVQSFSVEIWATVSRNFNF</sequence>
<dbReference type="AlphaFoldDB" id="B9SA13"/>
<dbReference type="EMBL" id="EQ973900">
    <property type="protein sequence ID" value="EEF39530.1"/>
    <property type="molecule type" value="Genomic_DNA"/>
</dbReference>
<evidence type="ECO:0000313" key="2">
    <source>
        <dbReference type="EMBL" id="EEF39530.1"/>
    </source>
</evidence>
<accession>B9SA13</accession>
<dbReference type="Pfam" id="PF00931">
    <property type="entry name" value="NB-ARC"/>
    <property type="match status" value="1"/>
</dbReference>
<dbReference type="Proteomes" id="UP000008311">
    <property type="component" value="Unassembled WGS sequence"/>
</dbReference>
<proteinExistence type="predicted"/>
<name>B9SA13_RICCO</name>
<dbReference type="Gene3D" id="3.40.50.300">
    <property type="entry name" value="P-loop containing nucleotide triphosphate hydrolases"/>
    <property type="match status" value="1"/>
</dbReference>
<reference evidence="3" key="1">
    <citation type="journal article" date="2010" name="Nat. Biotechnol.">
        <title>Draft genome sequence of the oilseed species Ricinus communis.</title>
        <authorList>
            <person name="Chan A.P."/>
            <person name="Crabtree J."/>
            <person name="Zhao Q."/>
            <person name="Lorenzi H."/>
            <person name="Orvis J."/>
            <person name="Puiu D."/>
            <person name="Melake-Berhan A."/>
            <person name="Jones K.M."/>
            <person name="Redman J."/>
            <person name="Chen G."/>
            <person name="Cahoon E.B."/>
            <person name="Gedil M."/>
            <person name="Stanke M."/>
            <person name="Haas B.J."/>
            <person name="Wortman J.R."/>
            <person name="Fraser-Liggett C.M."/>
            <person name="Ravel J."/>
            <person name="Rabinowicz P.D."/>
        </authorList>
    </citation>
    <scope>NUCLEOTIDE SEQUENCE [LARGE SCALE GENOMIC DNA]</scope>
    <source>
        <strain evidence="3">cv. Hale</strain>
    </source>
</reference>
<gene>
    <name evidence="2" type="ORF">RCOM_0181890</name>
</gene>
<keyword evidence="3" id="KW-1185">Reference proteome</keyword>
<dbReference type="InParanoid" id="B9SA13"/>